<proteinExistence type="predicted"/>
<dbReference type="SUPFAM" id="SSF56235">
    <property type="entry name" value="N-terminal nucleophile aminohydrolases (Ntn hydrolases)"/>
    <property type="match status" value="1"/>
</dbReference>
<reference evidence="1 2" key="1">
    <citation type="submission" date="2017-04" db="EMBL/GenBank/DDBJ databases">
        <title>The whole genome sequencing and assembly of Halobacillus mangrovi strain.</title>
        <authorList>
            <person name="Lee S.-J."/>
            <person name="Park M.-K."/>
            <person name="Kim J.-Y."/>
            <person name="Lee Y.-J."/>
            <person name="Yi H."/>
            <person name="Bahn Y.-S."/>
            <person name="Kim J.F."/>
            <person name="Lee D.-W."/>
        </authorList>
    </citation>
    <scope>NUCLEOTIDE SEQUENCE [LARGE SCALE GENOMIC DNA]</scope>
    <source>
        <strain evidence="1 2">KTB 131</strain>
    </source>
</reference>
<dbReference type="PANTHER" id="PTHR39328">
    <property type="entry name" value="BLL2871 PROTEIN"/>
    <property type="match status" value="1"/>
</dbReference>
<organism evidence="1 2">
    <name type="scientific">Halobacillus mangrovi</name>
    <dbReference type="NCBI Taxonomy" id="402384"/>
    <lineage>
        <taxon>Bacteria</taxon>
        <taxon>Bacillati</taxon>
        <taxon>Bacillota</taxon>
        <taxon>Bacilli</taxon>
        <taxon>Bacillales</taxon>
        <taxon>Bacillaceae</taxon>
        <taxon>Halobacillus</taxon>
    </lineage>
</organism>
<dbReference type="InterPro" id="IPR029055">
    <property type="entry name" value="Ntn_hydrolases_N"/>
</dbReference>
<dbReference type="RefSeq" id="WP_085028914.1">
    <property type="nucleotide sequence ID" value="NZ_CP020772.1"/>
</dbReference>
<sequence>MKLNTFSIIARCPDTGNFGGAVATCFPGVGAYSPHIEPNVGAVVTQGWVNPPLGQEGLDHLKQGRTANETLNHLLLDDPGKELRQVSVMDSYGNCAAYTGVENDGYKGHRIGDQYSIQGNLLTGPEVIDDMAAAFENSSGPLAERLLTALEAADAAGGDVRGKQSSAVKVVAVDQYPFVDFRVDDHEEPVRELRRIYEKNKSVLIERYYEWIDAVKEGTVF</sequence>
<keyword evidence="2" id="KW-1185">Reference proteome</keyword>
<dbReference type="Pfam" id="PF06267">
    <property type="entry name" value="DUF1028"/>
    <property type="match status" value="1"/>
</dbReference>
<gene>
    <name evidence="1" type="ORF">HM131_06110</name>
</gene>
<protein>
    <recommendedName>
        <fullName evidence="3">Fimbrial assembly protein FimA</fullName>
    </recommendedName>
</protein>
<accession>A0A1W5ZT36</accession>
<dbReference type="KEGG" id="hmn:HM131_06110"/>
<dbReference type="PANTHER" id="PTHR39328:SF1">
    <property type="entry name" value="BLL2871 PROTEIN"/>
    <property type="match status" value="1"/>
</dbReference>
<dbReference type="Gene3D" id="3.60.20.10">
    <property type="entry name" value="Glutamine Phosphoribosylpyrophosphate, subunit 1, domain 1"/>
    <property type="match status" value="1"/>
</dbReference>
<dbReference type="InterPro" id="IPR010430">
    <property type="entry name" value="DUF1028"/>
</dbReference>
<name>A0A1W5ZT36_9BACI</name>
<dbReference type="Proteomes" id="UP000192527">
    <property type="component" value="Chromosome"/>
</dbReference>
<dbReference type="OrthoDB" id="9790012at2"/>
<evidence type="ECO:0008006" key="3">
    <source>
        <dbReference type="Google" id="ProtNLM"/>
    </source>
</evidence>
<dbReference type="STRING" id="402384.HM131_06110"/>
<evidence type="ECO:0000313" key="1">
    <source>
        <dbReference type="EMBL" id="ARI76435.1"/>
    </source>
</evidence>
<dbReference type="EMBL" id="CP020772">
    <property type="protein sequence ID" value="ARI76435.1"/>
    <property type="molecule type" value="Genomic_DNA"/>
</dbReference>
<dbReference type="AlphaFoldDB" id="A0A1W5ZT36"/>
<evidence type="ECO:0000313" key="2">
    <source>
        <dbReference type="Proteomes" id="UP000192527"/>
    </source>
</evidence>